<dbReference type="SUPFAM" id="SSF56300">
    <property type="entry name" value="Metallo-dependent phosphatases"/>
    <property type="match status" value="1"/>
</dbReference>
<comment type="caution">
    <text evidence="2">The sequence shown here is derived from an EMBL/GenBank/DDBJ whole genome shotgun (WGS) entry which is preliminary data.</text>
</comment>
<accession>A0ABS4DWV8</accession>
<organism evidence="2 3">
    <name type="scientific">Rhizobium halophytocola</name>
    <dbReference type="NCBI Taxonomy" id="735519"/>
    <lineage>
        <taxon>Bacteria</taxon>
        <taxon>Pseudomonadati</taxon>
        <taxon>Pseudomonadota</taxon>
        <taxon>Alphaproteobacteria</taxon>
        <taxon>Hyphomicrobiales</taxon>
        <taxon>Rhizobiaceae</taxon>
        <taxon>Rhizobium/Agrobacterium group</taxon>
        <taxon>Rhizobium</taxon>
    </lineage>
</organism>
<dbReference type="Gene3D" id="3.60.21.10">
    <property type="match status" value="1"/>
</dbReference>
<evidence type="ECO:0000313" key="3">
    <source>
        <dbReference type="Proteomes" id="UP000759443"/>
    </source>
</evidence>
<protein>
    <submittedName>
        <fullName evidence="2">3',5'-cyclic AMP phosphodiesterase CpdA</fullName>
    </submittedName>
</protein>
<feature type="domain" description="Calcineurin-like phosphoesterase" evidence="1">
    <location>
        <begin position="10"/>
        <end position="231"/>
    </location>
</feature>
<gene>
    <name evidence="2" type="ORF">J2Z17_001612</name>
</gene>
<name>A0ABS4DWV8_9HYPH</name>
<dbReference type="InterPro" id="IPR004843">
    <property type="entry name" value="Calcineurin-like_PHP"/>
</dbReference>
<dbReference type="Proteomes" id="UP000759443">
    <property type="component" value="Unassembled WGS sequence"/>
</dbReference>
<dbReference type="InterPro" id="IPR029052">
    <property type="entry name" value="Metallo-depent_PP-like"/>
</dbReference>
<sequence length="282" mass="30858">MTVYPARPPLRFGVIADPQFADVPPSREHDRFYGRSLGKIAEAVGVFAAEGVDFVVTLGDLIDRDFVHLAPVLSLYEKLACPHIVLPGNHDFQVEADRKGAVHATLGMPAPFYSRAIGGIRFVVIDTTEIALFSSNPGEPRHDAAVRQLEQLRASGAPQAMDWNAAMSAEQVIWLAETLADAERAGERAIVFGHYPLFPLTDHSLWNAGEVASVIARSPAAIAYFCGHDHRGNYGRKGTTHFLNMHGMVDTETQNAFAIVTVGDDRIEIEGFGRQVSRTLRL</sequence>
<proteinExistence type="predicted"/>
<dbReference type="EMBL" id="JAGGJU010000004">
    <property type="protein sequence ID" value="MBP1850178.1"/>
    <property type="molecule type" value="Genomic_DNA"/>
</dbReference>
<dbReference type="RefSeq" id="WP_209943811.1">
    <property type="nucleotide sequence ID" value="NZ_JAGGJU010000004.1"/>
</dbReference>
<keyword evidence="3" id="KW-1185">Reference proteome</keyword>
<reference evidence="2 3" key="1">
    <citation type="submission" date="2021-03" db="EMBL/GenBank/DDBJ databases">
        <title>Genomic Encyclopedia of Type Strains, Phase IV (KMG-IV): sequencing the most valuable type-strain genomes for metagenomic binning, comparative biology and taxonomic classification.</title>
        <authorList>
            <person name="Goeker M."/>
        </authorList>
    </citation>
    <scope>NUCLEOTIDE SEQUENCE [LARGE SCALE GENOMIC DNA]</scope>
    <source>
        <strain evidence="2 3">DSM 21600</strain>
    </source>
</reference>
<dbReference type="PANTHER" id="PTHR16509">
    <property type="match status" value="1"/>
</dbReference>
<dbReference type="PANTHER" id="PTHR16509:SF8">
    <property type="entry name" value="MANGANESE-DEPENDENT ADP-RIBOSE_CDP-ALCOHOL DIPHOSPHATASE"/>
    <property type="match status" value="1"/>
</dbReference>
<dbReference type="Pfam" id="PF00149">
    <property type="entry name" value="Metallophos"/>
    <property type="match status" value="1"/>
</dbReference>
<evidence type="ECO:0000259" key="1">
    <source>
        <dbReference type="Pfam" id="PF00149"/>
    </source>
</evidence>
<evidence type="ECO:0000313" key="2">
    <source>
        <dbReference type="EMBL" id="MBP1850178.1"/>
    </source>
</evidence>